<dbReference type="PANTHER" id="PTHR21600:SF88">
    <property type="entry name" value="RNA PSEUDOURIDINE SYNTHASE 5"/>
    <property type="match status" value="1"/>
</dbReference>
<evidence type="ECO:0000313" key="6">
    <source>
        <dbReference type="EMBL" id="PZO56957.1"/>
    </source>
</evidence>
<dbReference type="EMBL" id="QBMP01000059">
    <property type="protein sequence ID" value="PZO56957.1"/>
    <property type="molecule type" value="Genomic_DNA"/>
</dbReference>
<dbReference type="CDD" id="cd02869">
    <property type="entry name" value="PseudoU_synth_RluA_like"/>
    <property type="match status" value="1"/>
</dbReference>
<comment type="catalytic activity">
    <reaction evidence="1">
        <text>a uridine in RNA = a pseudouridine in RNA</text>
        <dbReference type="Rhea" id="RHEA:48348"/>
        <dbReference type="Rhea" id="RHEA-COMP:12068"/>
        <dbReference type="Rhea" id="RHEA-COMP:12069"/>
        <dbReference type="ChEBI" id="CHEBI:65314"/>
        <dbReference type="ChEBI" id="CHEBI:65315"/>
    </reaction>
</comment>
<dbReference type="PROSITE" id="PS01129">
    <property type="entry name" value="PSI_RLU"/>
    <property type="match status" value="1"/>
</dbReference>
<reference evidence="7" key="1">
    <citation type="submission" date="2018-04" db="EMBL/GenBank/DDBJ databases">
        <authorList>
            <person name="Cornet L."/>
        </authorList>
    </citation>
    <scope>NUCLEOTIDE SEQUENCE [LARGE SCALE GENOMIC DNA]</scope>
</reference>
<evidence type="ECO:0000259" key="5">
    <source>
        <dbReference type="Pfam" id="PF00849"/>
    </source>
</evidence>
<dbReference type="GO" id="GO:0000455">
    <property type="term" value="P:enzyme-directed rRNA pseudouridine synthesis"/>
    <property type="evidence" value="ECO:0007669"/>
    <property type="project" value="TreeGrafter"/>
</dbReference>
<name>A0A2W4XLH7_9CYAN</name>
<dbReference type="InterPro" id="IPR020103">
    <property type="entry name" value="PsdUridine_synth_cat_dom_sf"/>
</dbReference>
<dbReference type="GO" id="GO:0140098">
    <property type="term" value="F:catalytic activity, acting on RNA"/>
    <property type="evidence" value="ECO:0007669"/>
    <property type="project" value="UniProtKB-ARBA"/>
</dbReference>
<dbReference type="Gene3D" id="3.30.2350.10">
    <property type="entry name" value="Pseudouridine synthase"/>
    <property type="match status" value="1"/>
</dbReference>
<dbReference type="Proteomes" id="UP000249794">
    <property type="component" value="Unassembled WGS sequence"/>
</dbReference>
<protein>
    <recommendedName>
        <fullName evidence="2">RNA pseudouridylate synthase</fullName>
    </recommendedName>
    <alternativeName>
        <fullName evidence="3">RNA-uridine isomerase</fullName>
    </alternativeName>
</protein>
<sequence>MNQGWTYTDRLTAAAAGQTVLDYYTQRYQHSSRRLWKDRIEQGQILLNGQPVSAQTILQSGQHLTYYRLPWQEPIAPLNFEVLYEDDDLWAIAKPSGLPVLPGGGFLEHTLLHQLRSRYPNKTPVPVHRLGRGTSGVMLVAKSQAAREHLSRQFRARTAEVEQASVKAERSLPMNLPMNQLPMEKVYRALVGPAAVSELGDHFSCTYPIGKLPYPGLNYLYGHCAGGLPSRSEGQVLDRRVESTLVEVSIFTGRPHQIRIHLAAAGYPLLGDPLYAAGGIPIVGTTAMPGDCGYHLHAHRIRFTHPRTGKPVSIVAPLPAELAINP</sequence>
<dbReference type="SUPFAM" id="SSF55120">
    <property type="entry name" value="Pseudouridine synthase"/>
    <property type="match status" value="1"/>
</dbReference>
<gene>
    <name evidence="6" type="ORF">DCF15_07735</name>
</gene>
<dbReference type="PROSITE" id="PS50889">
    <property type="entry name" value="S4"/>
    <property type="match status" value="1"/>
</dbReference>
<comment type="caution">
    <text evidence="6">The sequence shown here is derived from an EMBL/GenBank/DDBJ whole genome shotgun (WGS) entry which is preliminary data.</text>
</comment>
<dbReference type="GO" id="GO:0009982">
    <property type="term" value="F:pseudouridine synthase activity"/>
    <property type="evidence" value="ECO:0007669"/>
    <property type="project" value="InterPro"/>
</dbReference>
<reference evidence="6 7" key="2">
    <citation type="submission" date="2018-06" db="EMBL/GenBank/DDBJ databases">
        <title>Metagenomic assembly of (sub)arctic Cyanobacteria and their associated microbiome from non-axenic cultures.</title>
        <authorList>
            <person name="Baurain D."/>
        </authorList>
    </citation>
    <scope>NUCLEOTIDE SEQUENCE [LARGE SCALE GENOMIC DNA]</scope>
    <source>
        <strain evidence="6">ULC027bin1</strain>
    </source>
</reference>
<proteinExistence type="predicted"/>
<accession>A0A2W4XLH7</accession>
<evidence type="ECO:0000256" key="4">
    <source>
        <dbReference type="PROSITE-ProRule" id="PRU00182"/>
    </source>
</evidence>
<dbReference type="PANTHER" id="PTHR21600">
    <property type="entry name" value="MITOCHONDRIAL RNA PSEUDOURIDINE SYNTHASE"/>
    <property type="match status" value="1"/>
</dbReference>
<dbReference type="InterPro" id="IPR006145">
    <property type="entry name" value="PsdUridine_synth_RsuA/RluA"/>
</dbReference>
<dbReference type="AlphaFoldDB" id="A0A2W4XLH7"/>
<evidence type="ECO:0000256" key="2">
    <source>
        <dbReference type="ARBA" id="ARBA00031870"/>
    </source>
</evidence>
<evidence type="ECO:0000256" key="1">
    <source>
        <dbReference type="ARBA" id="ARBA00000073"/>
    </source>
</evidence>
<keyword evidence="4" id="KW-0694">RNA-binding</keyword>
<dbReference type="InterPro" id="IPR050188">
    <property type="entry name" value="RluA_PseudoU_synthase"/>
</dbReference>
<evidence type="ECO:0000256" key="3">
    <source>
        <dbReference type="ARBA" id="ARBA00033164"/>
    </source>
</evidence>
<dbReference type="InterPro" id="IPR006224">
    <property type="entry name" value="PsdUridine_synth_RluA-like_CS"/>
</dbReference>
<dbReference type="GO" id="GO:0003723">
    <property type="term" value="F:RNA binding"/>
    <property type="evidence" value="ECO:0007669"/>
    <property type="project" value="UniProtKB-KW"/>
</dbReference>
<feature type="domain" description="Pseudouridine synthase RsuA/RluA-like" evidence="5">
    <location>
        <begin position="89"/>
        <end position="264"/>
    </location>
</feature>
<organism evidence="6 7">
    <name type="scientific">Phormidesmis priestleyi</name>
    <dbReference type="NCBI Taxonomy" id="268141"/>
    <lineage>
        <taxon>Bacteria</taxon>
        <taxon>Bacillati</taxon>
        <taxon>Cyanobacteriota</taxon>
        <taxon>Cyanophyceae</taxon>
        <taxon>Leptolyngbyales</taxon>
        <taxon>Leptolyngbyaceae</taxon>
        <taxon>Phormidesmis</taxon>
    </lineage>
</organism>
<dbReference type="Pfam" id="PF00849">
    <property type="entry name" value="PseudoU_synth_2"/>
    <property type="match status" value="1"/>
</dbReference>
<evidence type="ECO:0000313" key="7">
    <source>
        <dbReference type="Proteomes" id="UP000249794"/>
    </source>
</evidence>